<feature type="transmembrane region" description="Helical" evidence="8">
    <location>
        <begin position="78"/>
        <end position="97"/>
    </location>
</feature>
<dbReference type="Proteomes" id="UP001155604">
    <property type="component" value="Unassembled WGS sequence"/>
</dbReference>
<feature type="transmembrane region" description="Helical" evidence="8">
    <location>
        <begin position="289"/>
        <end position="310"/>
    </location>
</feature>
<keyword evidence="10" id="KW-1185">Reference proteome</keyword>
<keyword evidence="4" id="KW-1003">Cell membrane</keyword>
<dbReference type="PANTHER" id="PTHR30472:SF19">
    <property type="entry name" value="PETROBACTIN IMPORT SYSTEM PERMEASE PROTEIN YCLO"/>
    <property type="match status" value="1"/>
</dbReference>
<evidence type="ECO:0000313" key="10">
    <source>
        <dbReference type="Proteomes" id="UP001155604"/>
    </source>
</evidence>
<dbReference type="Pfam" id="PF01032">
    <property type="entry name" value="FecCD"/>
    <property type="match status" value="1"/>
</dbReference>
<evidence type="ECO:0000256" key="3">
    <source>
        <dbReference type="ARBA" id="ARBA00022448"/>
    </source>
</evidence>
<dbReference type="GO" id="GO:0005886">
    <property type="term" value="C:plasma membrane"/>
    <property type="evidence" value="ECO:0007669"/>
    <property type="project" value="UniProtKB-SubCell"/>
</dbReference>
<keyword evidence="3" id="KW-0813">Transport</keyword>
<evidence type="ECO:0000256" key="2">
    <source>
        <dbReference type="ARBA" id="ARBA00007935"/>
    </source>
</evidence>
<comment type="subcellular location">
    <subcellularLocation>
        <location evidence="1">Cell membrane</location>
        <topology evidence="1">Multi-pass membrane protein</topology>
    </subcellularLocation>
</comment>
<dbReference type="SUPFAM" id="SSF81345">
    <property type="entry name" value="ABC transporter involved in vitamin B12 uptake, BtuC"/>
    <property type="match status" value="1"/>
</dbReference>
<evidence type="ECO:0000256" key="6">
    <source>
        <dbReference type="ARBA" id="ARBA00022989"/>
    </source>
</evidence>
<dbReference type="Gene3D" id="1.10.3470.10">
    <property type="entry name" value="ABC transporter involved in vitamin B12 uptake, BtuC"/>
    <property type="match status" value="1"/>
</dbReference>
<accession>A0A9X3B183</accession>
<comment type="similarity">
    <text evidence="2">Belongs to the binding-protein-dependent transport system permease family. FecCD subfamily.</text>
</comment>
<evidence type="ECO:0000256" key="7">
    <source>
        <dbReference type="ARBA" id="ARBA00023136"/>
    </source>
</evidence>
<dbReference type="GO" id="GO:0033214">
    <property type="term" value="P:siderophore-iron import into cell"/>
    <property type="evidence" value="ECO:0007669"/>
    <property type="project" value="TreeGrafter"/>
</dbReference>
<dbReference type="EMBL" id="JAMTCC010000016">
    <property type="protein sequence ID" value="MCT7945903.1"/>
    <property type="molecule type" value="Genomic_DNA"/>
</dbReference>
<dbReference type="InterPro" id="IPR037294">
    <property type="entry name" value="ABC_BtuC-like"/>
</dbReference>
<feature type="transmembrane region" description="Helical" evidence="8">
    <location>
        <begin position="129"/>
        <end position="150"/>
    </location>
</feature>
<sequence>MKNSAWHFLSWGLLVILAVTFLLMGSGFDFDYVIPNRLVRLGTICLGGVCIAFSSILFQTLAGNRILTPSIMGYEGVYLILQALLILILGTGSSILITANSNFFVSVVVMLLYSMAIHRWLFSGDRHDVFFLLLVGLVLTVVLGSFTQLIQYSISPGEFSIFQSYSLASFNRAQPEQLLISLVLVGAVCIVAWRSRAVLDVLLMGREPAISLGIDYQKVVRLLLGLIAVLVAISTSLVGPTAFMGIFVANMAYTLARHPSHSFTLITGCAVAISVFLIAQILVEHLFNYQTSVGLLINLFCGAYFFVLILKPRSAV</sequence>
<evidence type="ECO:0000256" key="4">
    <source>
        <dbReference type="ARBA" id="ARBA00022475"/>
    </source>
</evidence>
<feature type="transmembrane region" description="Helical" evidence="8">
    <location>
        <begin position="263"/>
        <end position="283"/>
    </location>
</feature>
<comment type="caution">
    <text evidence="9">The sequence shown here is derived from an EMBL/GenBank/DDBJ whole genome shotgun (WGS) entry which is preliminary data.</text>
</comment>
<dbReference type="PANTHER" id="PTHR30472">
    <property type="entry name" value="FERRIC ENTEROBACTIN TRANSPORT SYSTEM PERMEASE PROTEIN"/>
    <property type="match status" value="1"/>
</dbReference>
<gene>
    <name evidence="9" type="ORF">NE536_11100</name>
</gene>
<name>A0A9X3B183_9GAMM</name>
<feature type="transmembrane region" description="Helical" evidence="8">
    <location>
        <begin position="103"/>
        <end position="122"/>
    </location>
</feature>
<protein>
    <submittedName>
        <fullName evidence="9">Iron chelate uptake ABC transporter family permease subunit</fullName>
    </submittedName>
</protein>
<dbReference type="AlphaFoldDB" id="A0A9X3B183"/>
<evidence type="ECO:0000256" key="1">
    <source>
        <dbReference type="ARBA" id="ARBA00004651"/>
    </source>
</evidence>
<proteinExistence type="inferred from homology"/>
<keyword evidence="6 8" id="KW-1133">Transmembrane helix</keyword>
<dbReference type="RefSeq" id="WP_012089962.1">
    <property type="nucleotide sequence ID" value="NZ_JAMTCC010000016.1"/>
</dbReference>
<dbReference type="InterPro" id="IPR000522">
    <property type="entry name" value="ABC_transptr_permease_BtuC"/>
</dbReference>
<evidence type="ECO:0000313" key="9">
    <source>
        <dbReference type="EMBL" id="MCT7945903.1"/>
    </source>
</evidence>
<evidence type="ECO:0000256" key="8">
    <source>
        <dbReference type="SAM" id="Phobius"/>
    </source>
</evidence>
<keyword evidence="5 8" id="KW-0812">Transmembrane</keyword>
<evidence type="ECO:0000256" key="5">
    <source>
        <dbReference type="ARBA" id="ARBA00022692"/>
    </source>
</evidence>
<keyword evidence="7 8" id="KW-0472">Membrane</keyword>
<dbReference type="GO" id="GO:0022857">
    <property type="term" value="F:transmembrane transporter activity"/>
    <property type="evidence" value="ECO:0007669"/>
    <property type="project" value="InterPro"/>
</dbReference>
<reference evidence="9" key="1">
    <citation type="journal article" date="2023" name="Int. J. Syst. Evol. Microbiol.">
        <title>&lt;i&gt;Shewanella septentrionalis&lt;/i&gt; sp. nov. and &lt;i&gt;Shewanella holmiensis&lt;/i&gt; sp. nov., isolated from Baltic Sea water and sediments.</title>
        <authorList>
            <person name="Martin-Rodriguez A.J."/>
            <person name="Thorell K."/>
            <person name="Joffre E."/>
            <person name="Jensie-Markopoulos S."/>
            <person name="Moore E.R.B."/>
            <person name="Sjoling A."/>
        </authorList>
    </citation>
    <scope>NUCLEOTIDE SEQUENCE</scope>
    <source>
        <strain evidence="9">SP1W3</strain>
    </source>
</reference>
<feature type="transmembrane region" description="Helical" evidence="8">
    <location>
        <begin position="37"/>
        <end position="58"/>
    </location>
</feature>
<organism evidence="9 10">
    <name type="scientific">Shewanella septentrionalis</name>
    <dbReference type="NCBI Taxonomy" id="2952223"/>
    <lineage>
        <taxon>Bacteria</taxon>
        <taxon>Pseudomonadati</taxon>
        <taxon>Pseudomonadota</taxon>
        <taxon>Gammaproteobacteria</taxon>
        <taxon>Alteromonadales</taxon>
        <taxon>Shewanellaceae</taxon>
        <taxon>Shewanella</taxon>
    </lineage>
</organism>